<organism evidence="4 5">
    <name type="scientific">Clostridium cavendishii DSM 21758</name>
    <dbReference type="NCBI Taxonomy" id="1121302"/>
    <lineage>
        <taxon>Bacteria</taxon>
        <taxon>Bacillati</taxon>
        <taxon>Bacillota</taxon>
        <taxon>Clostridia</taxon>
        <taxon>Eubacteriales</taxon>
        <taxon>Clostridiaceae</taxon>
        <taxon>Clostridium</taxon>
    </lineage>
</organism>
<dbReference type="PANTHER" id="PTHR11014">
    <property type="entry name" value="PEPTIDASE M20 FAMILY MEMBER"/>
    <property type="match status" value="1"/>
</dbReference>
<dbReference type="InterPro" id="IPR017439">
    <property type="entry name" value="Amidohydrolase"/>
</dbReference>
<feature type="binding site" evidence="2">
    <location>
        <position position="367"/>
    </location>
    <ligand>
        <name>Mn(2+)</name>
        <dbReference type="ChEBI" id="CHEBI:29035"/>
        <label>2</label>
    </ligand>
</feature>
<dbReference type="InterPro" id="IPR011650">
    <property type="entry name" value="Peptidase_M20_dimer"/>
</dbReference>
<dbReference type="FunFam" id="3.30.70.360:FF:000001">
    <property type="entry name" value="N-acetyldiaminopimelate deacetylase"/>
    <property type="match status" value="1"/>
</dbReference>
<feature type="binding site" evidence="2">
    <location>
        <position position="107"/>
    </location>
    <ligand>
        <name>Mn(2+)</name>
        <dbReference type="ChEBI" id="CHEBI:29035"/>
        <label>2</label>
    </ligand>
</feature>
<gene>
    <name evidence="4" type="ORF">SAMN02745163_00888</name>
</gene>
<keyword evidence="1 4" id="KW-0378">Hydrolase</keyword>
<dbReference type="GO" id="GO:0050118">
    <property type="term" value="F:N-acetyldiaminopimelate deacetylase activity"/>
    <property type="evidence" value="ECO:0007669"/>
    <property type="project" value="UniProtKB-ARBA"/>
</dbReference>
<protein>
    <submittedName>
        <fullName evidence="4">Amidohydrolase</fullName>
    </submittedName>
</protein>
<dbReference type="RefSeq" id="WP_072985471.1">
    <property type="nucleotide sequence ID" value="NZ_FQZB01000005.1"/>
</dbReference>
<dbReference type="PANTHER" id="PTHR11014:SF63">
    <property type="entry name" value="METALLOPEPTIDASE, PUTATIVE (AFU_ORTHOLOGUE AFUA_6G09600)-RELATED"/>
    <property type="match status" value="1"/>
</dbReference>
<name>A0A1M6EM15_9CLOT</name>
<comment type="cofactor">
    <cofactor evidence="2">
        <name>Mn(2+)</name>
        <dbReference type="ChEBI" id="CHEBI:29035"/>
    </cofactor>
    <text evidence="2">The Mn(2+) ion enhances activity.</text>
</comment>
<keyword evidence="2" id="KW-0464">Manganese</keyword>
<evidence type="ECO:0000256" key="2">
    <source>
        <dbReference type="PIRSR" id="PIRSR005962-1"/>
    </source>
</evidence>
<dbReference type="PIRSF" id="PIRSF005962">
    <property type="entry name" value="Pept_M20D_amidohydro"/>
    <property type="match status" value="1"/>
</dbReference>
<sequence length="396" mass="43452">MVDFKKEALGIMDELVALRRDFHEHPELGFEEWRTSGKIKEFLTKEGIHFTDVAKTGVCGIIEGTMEGHENGKTIALRGDIDGLPIQDKKVCDYSSKIEGKMHACGHDAHTTILLGAAKLLNKNKHLIKGRVKLFFEPAEETIGGARFMIKEGVLENPHVDAVLGLHVTEDLDVGKIRLKSGVAFAASNPFTIKIKGKGGHGAYPHVAIDPIVMASQVILTLQTIVSREIAPVNPSVITVGSINGGTAQNIIPDEVILKGIIRTLTPEDREYAKKRLEEVVSSVCKAMRGDYEIDIEESYPCLINNEKVIERVKKSAINILGEKNIEIQKASSMGVESFSYFAMERPAAFYFLGSRNISKNIVASAHNALFDIDEACIPIGVAIQCETAIKYLSEE</sequence>
<dbReference type="Gene3D" id="3.40.630.10">
    <property type="entry name" value="Zn peptidases"/>
    <property type="match status" value="1"/>
</dbReference>
<reference evidence="4 5" key="1">
    <citation type="submission" date="2016-11" db="EMBL/GenBank/DDBJ databases">
        <authorList>
            <person name="Jaros S."/>
            <person name="Januszkiewicz K."/>
            <person name="Wedrychowicz H."/>
        </authorList>
    </citation>
    <scope>NUCLEOTIDE SEQUENCE [LARGE SCALE GENOMIC DNA]</scope>
    <source>
        <strain evidence="4 5">DSM 21758</strain>
    </source>
</reference>
<feature type="binding site" evidence="2">
    <location>
        <position position="105"/>
    </location>
    <ligand>
        <name>Mn(2+)</name>
        <dbReference type="ChEBI" id="CHEBI:29035"/>
        <label>2</label>
    </ligand>
</feature>
<dbReference type="AlphaFoldDB" id="A0A1M6EM15"/>
<dbReference type="GO" id="GO:0019877">
    <property type="term" value="P:diaminopimelate biosynthetic process"/>
    <property type="evidence" value="ECO:0007669"/>
    <property type="project" value="UniProtKB-ARBA"/>
</dbReference>
<dbReference type="Gene3D" id="3.30.70.360">
    <property type="match status" value="1"/>
</dbReference>
<dbReference type="SUPFAM" id="SSF55031">
    <property type="entry name" value="Bacterial exopeptidase dimerisation domain"/>
    <property type="match status" value="1"/>
</dbReference>
<dbReference type="CDD" id="cd03886">
    <property type="entry name" value="M20_Acy1"/>
    <property type="match status" value="1"/>
</dbReference>
<dbReference type="Proteomes" id="UP000184310">
    <property type="component" value="Unassembled WGS sequence"/>
</dbReference>
<keyword evidence="2" id="KW-0479">Metal-binding</keyword>
<dbReference type="Pfam" id="PF01546">
    <property type="entry name" value="Peptidase_M20"/>
    <property type="match status" value="1"/>
</dbReference>
<dbReference type="InterPro" id="IPR002933">
    <property type="entry name" value="Peptidase_M20"/>
</dbReference>
<dbReference type="OrthoDB" id="9776731at2"/>
<dbReference type="NCBIfam" id="TIGR01891">
    <property type="entry name" value="amidohydrolases"/>
    <property type="match status" value="1"/>
</dbReference>
<evidence type="ECO:0000256" key="1">
    <source>
        <dbReference type="ARBA" id="ARBA00022801"/>
    </source>
</evidence>
<feature type="domain" description="Peptidase M20 dimerisation" evidence="3">
    <location>
        <begin position="191"/>
        <end position="286"/>
    </location>
</feature>
<dbReference type="InterPro" id="IPR036264">
    <property type="entry name" value="Bact_exopeptidase_dim_dom"/>
</dbReference>
<dbReference type="SUPFAM" id="SSF53187">
    <property type="entry name" value="Zn-dependent exopeptidases"/>
    <property type="match status" value="1"/>
</dbReference>
<evidence type="ECO:0000313" key="5">
    <source>
        <dbReference type="Proteomes" id="UP000184310"/>
    </source>
</evidence>
<dbReference type="GO" id="GO:0046872">
    <property type="term" value="F:metal ion binding"/>
    <property type="evidence" value="ECO:0007669"/>
    <property type="project" value="UniProtKB-KW"/>
</dbReference>
<evidence type="ECO:0000259" key="3">
    <source>
        <dbReference type="Pfam" id="PF07687"/>
    </source>
</evidence>
<dbReference type="Pfam" id="PF07687">
    <property type="entry name" value="M20_dimer"/>
    <property type="match status" value="1"/>
</dbReference>
<accession>A0A1M6EM15</accession>
<feature type="binding site" evidence="2">
    <location>
        <position position="141"/>
    </location>
    <ligand>
        <name>Mn(2+)</name>
        <dbReference type="ChEBI" id="CHEBI:29035"/>
        <label>2</label>
    </ligand>
</feature>
<keyword evidence="5" id="KW-1185">Reference proteome</keyword>
<proteinExistence type="predicted"/>
<dbReference type="STRING" id="1121302.SAMN02745163_00888"/>
<dbReference type="EMBL" id="FQZB01000005">
    <property type="protein sequence ID" value="SHI86552.1"/>
    <property type="molecule type" value="Genomic_DNA"/>
</dbReference>
<feature type="binding site" evidence="2">
    <location>
        <position position="167"/>
    </location>
    <ligand>
        <name>Mn(2+)</name>
        <dbReference type="ChEBI" id="CHEBI:29035"/>
        <label>2</label>
    </ligand>
</feature>
<evidence type="ECO:0000313" key="4">
    <source>
        <dbReference type="EMBL" id="SHI86552.1"/>
    </source>
</evidence>